<name>A0A3A3Z4T0_9ACTN</name>
<keyword evidence="3" id="KW-1185">Reference proteome</keyword>
<evidence type="ECO:0000313" key="3">
    <source>
        <dbReference type="Proteomes" id="UP000265614"/>
    </source>
</evidence>
<feature type="region of interest" description="Disordered" evidence="1">
    <location>
        <begin position="1"/>
        <end position="30"/>
    </location>
</feature>
<dbReference type="RefSeq" id="WP_119949454.1">
    <property type="nucleotide sequence ID" value="NZ_QZEZ01000002.1"/>
</dbReference>
<comment type="caution">
    <text evidence="2">The sequence shown here is derived from an EMBL/GenBank/DDBJ whole genome shotgun (WGS) entry which is preliminary data.</text>
</comment>
<evidence type="ECO:0000313" key="2">
    <source>
        <dbReference type="EMBL" id="RJK96738.1"/>
    </source>
</evidence>
<dbReference type="Proteomes" id="UP000265614">
    <property type="component" value="Unassembled WGS sequence"/>
</dbReference>
<dbReference type="AlphaFoldDB" id="A0A3A3Z4T0"/>
<gene>
    <name evidence="2" type="ORF">D5H78_05550</name>
</gene>
<evidence type="ECO:0000256" key="1">
    <source>
        <dbReference type="SAM" id="MobiDB-lite"/>
    </source>
</evidence>
<reference evidence="2 3" key="1">
    <citation type="submission" date="2018-09" db="EMBL/GenBank/DDBJ databases">
        <title>YIM 75000 draft genome.</title>
        <authorList>
            <person name="Tang S."/>
            <person name="Feng Y."/>
        </authorList>
    </citation>
    <scope>NUCLEOTIDE SEQUENCE [LARGE SCALE GENOMIC DNA]</scope>
    <source>
        <strain evidence="2 3">YIM 75000</strain>
    </source>
</reference>
<sequence length="113" mass="11717">MDQRPDPAPPAAEDPVHPEPQQGVVLPPRSLPVRPAGRWAELVRRPGVAAAAGATATVGLGLAVSVARQALGAGRRGPAAVEITGRVVHHVVHHHVVHVVDVTRAARVLPPGR</sequence>
<feature type="compositionally biased region" description="Pro residues" evidence="1">
    <location>
        <begin position="1"/>
        <end position="12"/>
    </location>
</feature>
<dbReference type="EMBL" id="QZEZ01000002">
    <property type="protein sequence ID" value="RJK96738.1"/>
    <property type="molecule type" value="Genomic_DNA"/>
</dbReference>
<organism evidence="2 3">
    <name type="scientific">Vallicoccus soli</name>
    <dbReference type="NCBI Taxonomy" id="2339232"/>
    <lineage>
        <taxon>Bacteria</taxon>
        <taxon>Bacillati</taxon>
        <taxon>Actinomycetota</taxon>
        <taxon>Actinomycetes</taxon>
        <taxon>Motilibacterales</taxon>
        <taxon>Vallicoccaceae</taxon>
        <taxon>Vallicoccus</taxon>
    </lineage>
</organism>
<accession>A0A3A3Z4T0</accession>
<proteinExistence type="predicted"/>
<protein>
    <submittedName>
        <fullName evidence="2">Uncharacterized protein</fullName>
    </submittedName>
</protein>